<keyword evidence="2" id="KW-1185">Reference proteome</keyword>
<organism evidence="1 2">
    <name type="scientific">Nitratireductor aquimarinus</name>
    <dbReference type="NCBI Taxonomy" id="889300"/>
    <lineage>
        <taxon>Bacteria</taxon>
        <taxon>Pseudomonadati</taxon>
        <taxon>Pseudomonadota</taxon>
        <taxon>Alphaproteobacteria</taxon>
        <taxon>Hyphomicrobiales</taxon>
        <taxon>Phyllobacteriaceae</taxon>
        <taxon>Nitratireductor</taxon>
    </lineage>
</organism>
<proteinExistence type="predicted"/>
<dbReference type="Pfam" id="PF07310">
    <property type="entry name" value="PAS_5"/>
    <property type="match status" value="1"/>
</dbReference>
<evidence type="ECO:0000313" key="1">
    <source>
        <dbReference type="EMBL" id="MDV6228848.1"/>
    </source>
</evidence>
<gene>
    <name evidence="1" type="ORF">R2G56_21380</name>
</gene>
<evidence type="ECO:0000313" key="2">
    <source>
        <dbReference type="Proteomes" id="UP001185659"/>
    </source>
</evidence>
<sequence length="212" mass="23492">MKHDGSVTLFQYWNRLRGNRPAPRRTEVEPAEIKTLLADTFILERDARGEAVFRLAGTRLCATFGKELKGLSFASLWPGRDQAVVGKLARSVFDMKSVVVLSFAGRNKSGDAAAFELLLLPLEGGMESPRAMGSLLACHKPFWLGAEPIVECEVTSLRIIDADREPSLLKNRPAVQVPPLVPERRSITDSLIEPGQGRRFRHLVVFDGGRNE</sequence>
<dbReference type="InterPro" id="IPR009922">
    <property type="entry name" value="DUF1457"/>
</dbReference>
<dbReference type="EMBL" id="JAWLIP010000013">
    <property type="protein sequence ID" value="MDV6228848.1"/>
    <property type="molecule type" value="Genomic_DNA"/>
</dbReference>
<protein>
    <submittedName>
        <fullName evidence="1">PAS domain-containing protein</fullName>
    </submittedName>
</protein>
<dbReference type="RefSeq" id="WP_206546274.1">
    <property type="nucleotide sequence ID" value="NZ_JAFKDA010000011.1"/>
</dbReference>
<name>A0ABU4ARH9_9HYPH</name>
<accession>A0ABU4ARH9</accession>
<dbReference type="Proteomes" id="UP001185659">
    <property type="component" value="Unassembled WGS sequence"/>
</dbReference>
<comment type="caution">
    <text evidence="1">The sequence shown here is derived from an EMBL/GenBank/DDBJ whole genome shotgun (WGS) entry which is preliminary data.</text>
</comment>
<reference evidence="1 2" key="1">
    <citation type="submission" date="2023-10" db="EMBL/GenBank/DDBJ databases">
        <authorList>
            <person name="Venkata Ramana C."/>
            <person name="Sasikala C."/>
            <person name="Dhurka M."/>
        </authorList>
    </citation>
    <scope>NUCLEOTIDE SEQUENCE [LARGE SCALE GENOMIC DNA]</scope>
    <source>
        <strain evidence="1 2">KCTC 32151</strain>
    </source>
</reference>
<dbReference type="PIRSF" id="PIRSF031878">
    <property type="entry name" value="UCP031878"/>
    <property type="match status" value="1"/>
</dbReference>